<proteinExistence type="predicted"/>
<dbReference type="Proteomes" id="UP000215902">
    <property type="component" value="Unassembled WGS sequence"/>
</dbReference>
<dbReference type="EMBL" id="NIVC01001638">
    <property type="protein sequence ID" value="PAA65581.1"/>
    <property type="molecule type" value="Genomic_DNA"/>
</dbReference>
<evidence type="ECO:0000256" key="1">
    <source>
        <dbReference type="SAM" id="MobiDB-lite"/>
    </source>
</evidence>
<evidence type="ECO:0000313" key="3">
    <source>
        <dbReference type="Proteomes" id="UP000215902"/>
    </source>
</evidence>
<reference evidence="2 3" key="1">
    <citation type="submission" date="2017-06" db="EMBL/GenBank/DDBJ databases">
        <title>A platform for efficient transgenesis in Macrostomum lignano, a flatworm model organism for stem cell research.</title>
        <authorList>
            <person name="Berezikov E."/>
        </authorList>
    </citation>
    <scope>NUCLEOTIDE SEQUENCE [LARGE SCALE GENOMIC DNA]</scope>
    <source>
        <strain evidence="2">DV1</strain>
        <tissue evidence="2">Whole organism</tissue>
    </source>
</reference>
<comment type="caution">
    <text evidence="2">The sequence shown here is derived from an EMBL/GenBank/DDBJ whole genome shotgun (WGS) entry which is preliminary data.</text>
</comment>
<keyword evidence="3" id="KW-1185">Reference proteome</keyword>
<name>A0A267EVN5_9PLAT</name>
<organism evidence="2 3">
    <name type="scientific">Macrostomum lignano</name>
    <dbReference type="NCBI Taxonomy" id="282301"/>
    <lineage>
        <taxon>Eukaryota</taxon>
        <taxon>Metazoa</taxon>
        <taxon>Spiralia</taxon>
        <taxon>Lophotrochozoa</taxon>
        <taxon>Platyhelminthes</taxon>
        <taxon>Rhabditophora</taxon>
        <taxon>Macrostomorpha</taxon>
        <taxon>Macrostomida</taxon>
        <taxon>Macrostomidae</taxon>
        <taxon>Macrostomum</taxon>
    </lineage>
</organism>
<protein>
    <submittedName>
        <fullName evidence="2">Uncharacterized protein</fullName>
    </submittedName>
</protein>
<feature type="region of interest" description="Disordered" evidence="1">
    <location>
        <begin position="36"/>
        <end position="55"/>
    </location>
</feature>
<sequence length="55" mass="6108">MTRRVHQMMVLPMPPVSETVTGSDCWFHTLGSWPSTARPTSTGGMAQRSRTSWAT</sequence>
<dbReference type="AlphaFoldDB" id="A0A267EVN5"/>
<gene>
    <name evidence="2" type="ORF">BOX15_Mlig012257g1</name>
</gene>
<accession>A0A267EVN5</accession>
<evidence type="ECO:0000313" key="2">
    <source>
        <dbReference type="EMBL" id="PAA65581.1"/>
    </source>
</evidence>